<evidence type="ECO:0000313" key="1">
    <source>
        <dbReference type="EMBL" id="NSL86299.1"/>
    </source>
</evidence>
<organism evidence="1 2">
    <name type="scientific">Chitinophaga solisilvae</name>
    <dbReference type="NCBI Taxonomy" id="1233460"/>
    <lineage>
        <taxon>Bacteria</taxon>
        <taxon>Pseudomonadati</taxon>
        <taxon>Bacteroidota</taxon>
        <taxon>Chitinophagia</taxon>
        <taxon>Chitinophagales</taxon>
        <taxon>Chitinophagaceae</taxon>
        <taxon>Chitinophaga</taxon>
    </lineage>
</organism>
<proteinExistence type="predicted"/>
<dbReference type="OrthoDB" id="1251273at2"/>
<reference evidence="1" key="1">
    <citation type="submission" date="2020-05" db="EMBL/GenBank/DDBJ databases">
        <title>Chitinophaga laudate sp. nov., isolated from a tropical peat swamp.</title>
        <authorList>
            <person name="Goh C.B.S."/>
            <person name="Lee M.S."/>
            <person name="Parimannan S."/>
            <person name="Pasbakhsh P."/>
            <person name="Yule C.M."/>
            <person name="Rajandas H."/>
            <person name="Loke S."/>
            <person name="Croft L."/>
            <person name="Tan J.B.L."/>
        </authorList>
    </citation>
    <scope>NUCLEOTIDE SEQUENCE</scope>
    <source>
        <strain evidence="1">Mgbs1</strain>
    </source>
</reference>
<dbReference type="AlphaFoldDB" id="A0A3S1CRJ4"/>
<accession>A0A3S1CRJ4</accession>
<protein>
    <submittedName>
        <fullName evidence="1">Uncharacterized protein</fullName>
    </submittedName>
</protein>
<comment type="caution">
    <text evidence="1">The sequence shown here is derived from an EMBL/GenBank/DDBJ whole genome shotgun (WGS) entry which is preliminary data.</text>
</comment>
<keyword evidence="2" id="KW-1185">Reference proteome</keyword>
<dbReference type="Proteomes" id="UP000281028">
    <property type="component" value="Unassembled WGS sequence"/>
</dbReference>
<name>A0A3S1CRJ4_9BACT</name>
<sequence length="154" mass="17346">MQTLQHYTQTGSVYTKKNQTVFMAVVGILLLVIVALILIYGSKKPATYWMAGLVAVFGIIILLRITGKFTLDTQARTITNQPVFFLPPQVYSFDDFQNFLVSKQTMLITLNATASMILDKKGRQRQVLLHQTVFTTRVLQRVTDETAEIMGLNA</sequence>
<dbReference type="EMBL" id="RIAR02000001">
    <property type="protein sequence ID" value="NSL86299.1"/>
    <property type="molecule type" value="Genomic_DNA"/>
</dbReference>
<evidence type="ECO:0000313" key="2">
    <source>
        <dbReference type="Proteomes" id="UP000281028"/>
    </source>
</evidence>
<gene>
    <name evidence="1" type="ORF">ECE50_005640</name>
</gene>